<evidence type="ECO:0000313" key="3">
    <source>
        <dbReference type="Proteomes" id="UP001633002"/>
    </source>
</evidence>
<feature type="compositionally biased region" description="Polar residues" evidence="1">
    <location>
        <begin position="118"/>
        <end position="134"/>
    </location>
</feature>
<evidence type="ECO:0000313" key="2">
    <source>
        <dbReference type="EMBL" id="KAL3689548.1"/>
    </source>
</evidence>
<feature type="region of interest" description="Disordered" evidence="1">
    <location>
        <begin position="156"/>
        <end position="216"/>
    </location>
</feature>
<feature type="compositionally biased region" description="Polar residues" evidence="1">
    <location>
        <begin position="267"/>
        <end position="281"/>
    </location>
</feature>
<reference evidence="2 3" key="1">
    <citation type="submission" date="2024-09" db="EMBL/GenBank/DDBJ databases">
        <title>Chromosome-scale assembly of Riccia sorocarpa.</title>
        <authorList>
            <person name="Paukszto L."/>
        </authorList>
    </citation>
    <scope>NUCLEOTIDE SEQUENCE [LARGE SCALE GENOMIC DNA]</scope>
    <source>
        <strain evidence="2">LP-2024</strain>
        <tissue evidence="2">Aerial parts of the thallus</tissue>
    </source>
</reference>
<dbReference type="AlphaFoldDB" id="A0ABD3HDR6"/>
<proteinExistence type="predicted"/>
<accession>A0ABD3HDR6</accession>
<organism evidence="2 3">
    <name type="scientific">Riccia sorocarpa</name>
    <dbReference type="NCBI Taxonomy" id="122646"/>
    <lineage>
        <taxon>Eukaryota</taxon>
        <taxon>Viridiplantae</taxon>
        <taxon>Streptophyta</taxon>
        <taxon>Embryophyta</taxon>
        <taxon>Marchantiophyta</taxon>
        <taxon>Marchantiopsida</taxon>
        <taxon>Marchantiidae</taxon>
        <taxon>Marchantiales</taxon>
        <taxon>Ricciaceae</taxon>
        <taxon>Riccia</taxon>
    </lineage>
</organism>
<evidence type="ECO:0000256" key="1">
    <source>
        <dbReference type="SAM" id="MobiDB-lite"/>
    </source>
</evidence>
<feature type="region of interest" description="Disordered" evidence="1">
    <location>
        <begin position="116"/>
        <end position="136"/>
    </location>
</feature>
<dbReference type="PANTHER" id="PTHR37911">
    <property type="entry name" value="OSJNBA0067K08.20 PROTEIN"/>
    <property type="match status" value="1"/>
</dbReference>
<sequence>MASLLQQSFAGSACLLPTRVKSTPTSVTEDCFVNAVSDKFMSAVTVHSLPLVQFKFVELASFDSVNPVGRLFKANKRQEVSSCGYYSVQVSTVSIHVQRIGGRQGTRLVIASMRDGSETNSLADTESASFVRSTNGKETEHFTTNLVLQRDSNCAVEAGRSKGKKGGKGAPGGKIERRPLPPQKIPRKKSGSVDMDSTRSEAKGEGTSRKQEGDDDEAFSRFLKEDAKSSSGTEVRRTKLVGGWGRDKSMQREVPVTSEAKIRGAKSGSSATGEQKRTTPGTIPPMPIDDLTVRYPDEYYIDGPFGPYAWRGQCIGKTRRRNPVDNTEKVDRFSEDIGVLYYYVFARSKFLPRENPWKDWTLAAQVAVESGEELDQRVLFSRLTPIVQDIMMKCVAWVRPDLVYVRKPKFQLRLEPQDKFVPELLNLLDKPDTLDSYYGKLCNMLRVQPTSSSTEVRAAYVASSEKKKLECLEHLLTQHPVDLLPSAGYDREAQPASDNKRKWTWILLVSSCLRIPLLLSRMKMLKVSRIRTRWRTHLPKH</sequence>
<dbReference type="Proteomes" id="UP001633002">
    <property type="component" value="Unassembled WGS sequence"/>
</dbReference>
<keyword evidence="3" id="KW-1185">Reference proteome</keyword>
<dbReference type="EMBL" id="JBJQOH010000004">
    <property type="protein sequence ID" value="KAL3689548.1"/>
    <property type="molecule type" value="Genomic_DNA"/>
</dbReference>
<comment type="caution">
    <text evidence="2">The sequence shown here is derived from an EMBL/GenBank/DDBJ whole genome shotgun (WGS) entry which is preliminary data.</text>
</comment>
<feature type="region of interest" description="Disordered" evidence="1">
    <location>
        <begin position="249"/>
        <end position="288"/>
    </location>
</feature>
<gene>
    <name evidence="2" type="ORF">R1sor_015857</name>
</gene>
<dbReference type="PANTHER" id="PTHR37911:SF1">
    <property type="entry name" value="OS04G0497900 PROTEIN"/>
    <property type="match status" value="1"/>
</dbReference>
<protein>
    <submittedName>
        <fullName evidence="2">Uncharacterized protein</fullName>
    </submittedName>
</protein>
<name>A0ABD3HDR6_9MARC</name>
<feature type="compositionally biased region" description="Basic and acidic residues" evidence="1">
    <location>
        <begin position="196"/>
        <end position="216"/>
    </location>
</feature>